<proteinExistence type="predicted"/>
<dbReference type="AlphaFoldDB" id="D8TF12"/>
<evidence type="ECO:0000313" key="4">
    <source>
        <dbReference type="EMBL" id="EFJ04764.1"/>
    </source>
</evidence>
<dbReference type="STRING" id="88036.D8TF12"/>
<dbReference type="GO" id="GO:0043565">
    <property type="term" value="F:sequence-specific DNA binding"/>
    <property type="evidence" value="ECO:0000318"/>
    <property type="project" value="GO_Central"/>
</dbReference>
<dbReference type="Gramene" id="EFJ04764">
    <property type="protein sequence ID" value="EFJ04764"/>
    <property type="gene ID" value="SELMODRAFT_432115"/>
</dbReference>
<sequence>MGGDRDELHQHATETLHHNSQSFGISSFESPSDGGLSLIATNTTSYEPGASTLSSSKSSSQSRVSSSSSTMELPPSPSLLGWQLPSPGFFQGASPGLWGSLHGPSGWSSSSAANLFRSPSSQLFAPDNSLLFQQDHYNDGRNSSQQQWGTLPTSMELDSSMNSKAGPAGGGGFSMNEIRSMDEGTVAVWLETMVSDISHSFPSMPAEHIWQSLLENLSPCNPHVASVIESRIISLRHHHEMLHGHHSLKQQQQNQLKHHGHSVNPAAAAVEQPSLKRSRVDPETVPHRLEDCGNSRVEEMAMEGKSFEQQAPPPPPHDGLKLSLESSQKSPPPPTIPSDFRQQQHKNHAKQQLPSPTNSSKDKSSESQDQPSGKDDQAGSGGGAATATTTATSAATIAGTSDDAGLQLLALLLQCAEAISTDNFEEANLIQPQLTELASPYGSSVQRVAAYFAEAMAARMVNSCLGICSALPGIHHVYNHSIAAAFQIFNGMCPLVKFSHFTANQAILEAFEGEQSVHIVDIDIMQGLQWPALFHILASRPGGPPNVRITGLGTSAEALEATGKRLSDFASSLGLPFEFFAVADKIGHCDAATLKVRPGDALAVHWLHHSLYDVTGSDSKTLKLLGSLEPKVVTMVEQDLSHAGSFLNRFVEALHYYSALFDSLGASFPEDSPDRHMVEQQLLSCEIKNILAVGGPARTGEVKFEQWRDQLKQSGFRPISLAGNAATQATLLLGMFPLQGYTLVEDNGTLKLGWKDLCLLTASAWHHP</sequence>
<dbReference type="InterPro" id="IPR005202">
    <property type="entry name" value="TF_GRAS"/>
</dbReference>
<evidence type="ECO:0000256" key="3">
    <source>
        <dbReference type="SAM" id="MobiDB-lite"/>
    </source>
</evidence>
<feature type="region of interest" description="Disordered" evidence="3">
    <location>
        <begin position="243"/>
        <end position="387"/>
    </location>
</feature>
<evidence type="ECO:0000256" key="2">
    <source>
        <dbReference type="ARBA" id="ARBA00023163"/>
    </source>
</evidence>
<dbReference type="KEGG" id="smo:SELMODRAFT_432115"/>
<name>D8TF12_SELML</name>
<dbReference type="FunCoup" id="D8TF12">
    <property type="interactions" value="917"/>
</dbReference>
<feature type="compositionally biased region" description="Basic and acidic residues" evidence="3">
    <location>
        <begin position="278"/>
        <end position="299"/>
    </location>
</feature>
<keyword evidence="2" id="KW-0804">Transcription</keyword>
<dbReference type="InParanoid" id="D8TF12"/>
<evidence type="ECO:0000313" key="5">
    <source>
        <dbReference type="Proteomes" id="UP000001514"/>
    </source>
</evidence>
<organism evidence="5">
    <name type="scientific">Selaginella moellendorffii</name>
    <name type="common">Spikemoss</name>
    <dbReference type="NCBI Taxonomy" id="88036"/>
    <lineage>
        <taxon>Eukaryota</taxon>
        <taxon>Viridiplantae</taxon>
        <taxon>Streptophyta</taxon>
        <taxon>Embryophyta</taxon>
        <taxon>Tracheophyta</taxon>
        <taxon>Lycopodiopsida</taxon>
        <taxon>Selaginellales</taxon>
        <taxon>Selaginellaceae</taxon>
        <taxon>Selaginella</taxon>
    </lineage>
</organism>
<accession>D8TF12</accession>
<dbReference type="Proteomes" id="UP000001514">
    <property type="component" value="Unassembled WGS sequence"/>
</dbReference>
<dbReference type="GO" id="GO:0003700">
    <property type="term" value="F:DNA-binding transcription factor activity"/>
    <property type="evidence" value="ECO:0000318"/>
    <property type="project" value="GO_Central"/>
</dbReference>
<dbReference type="PANTHER" id="PTHR31636">
    <property type="entry name" value="OSJNBA0084A10.13 PROTEIN-RELATED"/>
    <property type="match status" value="1"/>
</dbReference>
<dbReference type="EMBL" id="GL377754">
    <property type="protein sequence ID" value="EFJ04764.1"/>
    <property type="molecule type" value="Genomic_DNA"/>
</dbReference>
<feature type="compositionally biased region" description="Basic and acidic residues" evidence="3">
    <location>
        <begin position="360"/>
        <end position="377"/>
    </location>
</feature>
<gene>
    <name evidence="4" type="primary">SCR1-2</name>
    <name evidence="4" type="ORF">SELMODRAFT_432115</name>
</gene>
<keyword evidence="1" id="KW-0805">Transcription regulation</keyword>
<evidence type="ECO:0000256" key="1">
    <source>
        <dbReference type="ARBA" id="ARBA00023015"/>
    </source>
</evidence>
<dbReference type="OrthoDB" id="757063at2759"/>
<dbReference type="GO" id="GO:0006355">
    <property type="term" value="P:regulation of DNA-templated transcription"/>
    <property type="evidence" value="ECO:0000318"/>
    <property type="project" value="GO_Central"/>
</dbReference>
<reference evidence="4 5" key="1">
    <citation type="journal article" date="2011" name="Science">
        <title>The Selaginella genome identifies genetic changes associated with the evolution of vascular plants.</title>
        <authorList>
            <person name="Banks J.A."/>
            <person name="Nishiyama T."/>
            <person name="Hasebe M."/>
            <person name="Bowman J.L."/>
            <person name="Gribskov M."/>
            <person name="dePamphilis C."/>
            <person name="Albert V.A."/>
            <person name="Aono N."/>
            <person name="Aoyama T."/>
            <person name="Ambrose B.A."/>
            <person name="Ashton N.W."/>
            <person name="Axtell M.J."/>
            <person name="Barker E."/>
            <person name="Barker M.S."/>
            <person name="Bennetzen J.L."/>
            <person name="Bonawitz N.D."/>
            <person name="Chapple C."/>
            <person name="Cheng C."/>
            <person name="Correa L.G."/>
            <person name="Dacre M."/>
            <person name="DeBarry J."/>
            <person name="Dreyer I."/>
            <person name="Elias M."/>
            <person name="Engstrom E.M."/>
            <person name="Estelle M."/>
            <person name="Feng L."/>
            <person name="Finet C."/>
            <person name="Floyd S.K."/>
            <person name="Frommer W.B."/>
            <person name="Fujita T."/>
            <person name="Gramzow L."/>
            <person name="Gutensohn M."/>
            <person name="Harholt J."/>
            <person name="Hattori M."/>
            <person name="Heyl A."/>
            <person name="Hirai T."/>
            <person name="Hiwatashi Y."/>
            <person name="Ishikawa M."/>
            <person name="Iwata M."/>
            <person name="Karol K.G."/>
            <person name="Koehler B."/>
            <person name="Kolukisaoglu U."/>
            <person name="Kubo M."/>
            <person name="Kurata T."/>
            <person name="Lalonde S."/>
            <person name="Li K."/>
            <person name="Li Y."/>
            <person name="Litt A."/>
            <person name="Lyons E."/>
            <person name="Manning G."/>
            <person name="Maruyama T."/>
            <person name="Michael T.P."/>
            <person name="Mikami K."/>
            <person name="Miyazaki S."/>
            <person name="Morinaga S."/>
            <person name="Murata T."/>
            <person name="Mueller-Roeber B."/>
            <person name="Nelson D.R."/>
            <person name="Obara M."/>
            <person name="Oguri Y."/>
            <person name="Olmstead R.G."/>
            <person name="Onodera N."/>
            <person name="Petersen B.L."/>
            <person name="Pils B."/>
            <person name="Prigge M."/>
            <person name="Rensing S.A."/>
            <person name="Riano-Pachon D.M."/>
            <person name="Roberts A.W."/>
            <person name="Sato Y."/>
            <person name="Scheller H.V."/>
            <person name="Schulz B."/>
            <person name="Schulz C."/>
            <person name="Shakirov E.V."/>
            <person name="Shibagaki N."/>
            <person name="Shinohara N."/>
            <person name="Shippen D.E."/>
            <person name="Soerensen I."/>
            <person name="Sotooka R."/>
            <person name="Sugimoto N."/>
            <person name="Sugita M."/>
            <person name="Sumikawa N."/>
            <person name="Tanurdzic M."/>
            <person name="Theissen G."/>
            <person name="Ulvskov P."/>
            <person name="Wakazuki S."/>
            <person name="Weng J.K."/>
            <person name="Willats W.W."/>
            <person name="Wipf D."/>
            <person name="Wolf P.G."/>
            <person name="Yang L."/>
            <person name="Zimmer A.D."/>
            <person name="Zhu Q."/>
            <person name="Mitros T."/>
            <person name="Hellsten U."/>
            <person name="Loque D."/>
            <person name="Otillar R."/>
            <person name="Salamov A."/>
            <person name="Schmutz J."/>
            <person name="Shapiro H."/>
            <person name="Lindquist E."/>
            <person name="Lucas S."/>
            <person name="Rokhsar D."/>
            <person name="Grigoriev I.V."/>
        </authorList>
    </citation>
    <scope>NUCLEOTIDE SEQUENCE [LARGE SCALE GENOMIC DNA]</scope>
</reference>
<dbReference type="PROSITE" id="PS50985">
    <property type="entry name" value="GRAS"/>
    <property type="match status" value="1"/>
</dbReference>
<dbReference type="Pfam" id="PF03514">
    <property type="entry name" value="GRAS"/>
    <property type="match status" value="1"/>
</dbReference>
<dbReference type="GeneID" id="9638011"/>
<feature type="compositionally biased region" description="Basic and acidic residues" evidence="3">
    <location>
        <begin position="1"/>
        <end position="17"/>
    </location>
</feature>
<feature type="compositionally biased region" description="Low complexity" evidence="3">
    <location>
        <begin position="51"/>
        <end position="73"/>
    </location>
</feature>
<dbReference type="GO" id="GO:0005634">
    <property type="term" value="C:nucleus"/>
    <property type="evidence" value="ECO:0000318"/>
    <property type="project" value="GO_Central"/>
</dbReference>
<feature type="compositionally biased region" description="Polar residues" evidence="3">
    <location>
        <begin position="18"/>
        <end position="30"/>
    </location>
</feature>
<feature type="region of interest" description="Disordered" evidence="3">
    <location>
        <begin position="1"/>
        <end position="78"/>
    </location>
</feature>
<protein>
    <submittedName>
        <fullName evidence="4">Uncharacterized protein SCR1-2</fullName>
    </submittedName>
</protein>
<keyword evidence="5" id="KW-1185">Reference proteome</keyword>
<dbReference type="HOGENOM" id="CLU_011924_7_0_1"/>
<dbReference type="eggNOG" id="ENOG502QTMY">
    <property type="taxonomic scope" value="Eukaryota"/>
</dbReference>